<evidence type="ECO:0008006" key="4">
    <source>
        <dbReference type="Google" id="ProtNLM"/>
    </source>
</evidence>
<evidence type="ECO:0000256" key="1">
    <source>
        <dbReference type="SAM" id="Phobius"/>
    </source>
</evidence>
<comment type="caution">
    <text evidence="2">The sequence shown here is derived from an EMBL/GenBank/DDBJ whole genome shotgun (WGS) entry which is preliminary data.</text>
</comment>
<feature type="transmembrane region" description="Helical" evidence="1">
    <location>
        <begin position="417"/>
        <end position="437"/>
    </location>
</feature>
<sequence length="441" mass="49938">MMRAAALLCLTLMSVLILSWGLPQLYDMALLKSLDKTHAFFSPVLKKFIYTEQVHGEDEKAAQKSDGHHADIVYKDEDGGYHDRLEFEAALPFIYFRNMEARGLLPVRLEGRILQREDIERSRRVLELPARQLDGKGPAREYLPLLEADPGQVALVYPDDRFRLTATGMQFLNADSNTPDQGLSRRFTDALLAAGFRFPARHVGGNFTTFKPYEGGVFLVDGTGALFHLLRYHDQPRVTAVPLPSGVTPRHVLVSESRERRWLGLMLDDEKTVWLMKERGAGLPPALLPLSIPHYEPDSMDCKLIFDPLYLTAVVSDATHLHAAVYRLPQALTDTPLLPLRTFSHHMSRAQRVWQHHLADTIFPFRLTFTHEDRESFSPEITLSPRWASLALPFCLVLALLHGLRLARRHELTGSRWLEVGMVLGGGIFSLIPLLLLDERS</sequence>
<dbReference type="EMBL" id="ABXU01000061">
    <property type="protein sequence ID" value="EEB33111.1"/>
    <property type="molecule type" value="Genomic_DNA"/>
</dbReference>
<reference evidence="2 3" key="1">
    <citation type="submission" date="2008-10" db="EMBL/GenBank/DDBJ databases">
        <title>Draft genome sequence of Desulvovibrio piger (ATCC 29098).</title>
        <authorList>
            <person name="Sudarsanam P."/>
            <person name="Ley R."/>
            <person name="Guruge J."/>
            <person name="Turnbaugh P.J."/>
            <person name="Mahowald M."/>
            <person name="Liep D."/>
            <person name="Gordon J."/>
        </authorList>
    </citation>
    <scope>NUCLEOTIDE SEQUENCE [LARGE SCALE GENOMIC DNA]</scope>
    <source>
        <strain evidence="2 3">ATCC 29098</strain>
    </source>
</reference>
<dbReference type="Pfam" id="PF16149">
    <property type="entry name" value="DUF4857"/>
    <property type="match status" value="1"/>
</dbReference>
<evidence type="ECO:0000313" key="3">
    <source>
        <dbReference type="Proteomes" id="UP000003676"/>
    </source>
</evidence>
<keyword evidence="1" id="KW-0472">Membrane</keyword>
<dbReference type="InterPro" id="IPR032333">
    <property type="entry name" value="DUF4857"/>
</dbReference>
<dbReference type="RefSeq" id="WP_006007200.1">
    <property type="nucleotide sequence ID" value="NZ_DS996359.1"/>
</dbReference>
<keyword evidence="1" id="KW-0812">Transmembrane</keyword>
<reference evidence="2 3" key="2">
    <citation type="submission" date="2008-10" db="EMBL/GenBank/DDBJ databases">
        <authorList>
            <person name="Fulton L."/>
            <person name="Clifton S."/>
            <person name="Fulton B."/>
            <person name="Xu J."/>
            <person name="Minx P."/>
            <person name="Pepin K.H."/>
            <person name="Johnson M."/>
            <person name="Bhonagiri V."/>
            <person name="Nash W.E."/>
            <person name="Mardis E.R."/>
            <person name="Wilson R.K."/>
        </authorList>
    </citation>
    <scope>NUCLEOTIDE SEQUENCE [LARGE SCALE GENOMIC DNA]</scope>
    <source>
        <strain evidence="2 3">ATCC 29098</strain>
    </source>
</reference>
<feature type="transmembrane region" description="Helical" evidence="1">
    <location>
        <begin position="387"/>
        <end position="405"/>
    </location>
</feature>
<name>B6WV62_9BACT</name>
<dbReference type="HOGENOM" id="CLU_053148_0_0_7"/>
<dbReference type="eggNOG" id="ENOG502Z8VZ">
    <property type="taxonomic scope" value="Bacteria"/>
</dbReference>
<gene>
    <name evidence="2" type="ORF">DESPIG_01978</name>
</gene>
<protein>
    <recommendedName>
        <fullName evidence="4">DUF4857 domain-containing protein</fullName>
    </recommendedName>
</protein>
<proteinExistence type="predicted"/>
<evidence type="ECO:0000313" key="2">
    <source>
        <dbReference type="EMBL" id="EEB33111.1"/>
    </source>
</evidence>
<dbReference type="AlphaFoldDB" id="B6WV62"/>
<keyword evidence="1" id="KW-1133">Transmembrane helix</keyword>
<accession>B6WV62</accession>
<dbReference type="Proteomes" id="UP000003676">
    <property type="component" value="Unassembled WGS sequence"/>
</dbReference>
<organism evidence="2 3">
    <name type="scientific">Desulfovibrio piger ATCC 29098</name>
    <dbReference type="NCBI Taxonomy" id="411464"/>
    <lineage>
        <taxon>Bacteria</taxon>
        <taxon>Pseudomonadati</taxon>
        <taxon>Thermodesulfobacteriota</taxon>
        <taxon>Desulfovibrionia</taxon>
        <taxon>Desulfovibrionales</taxon>
        <taxon>Desulfovibrionaceae</taxon>
        <taxon>Desulfovibrio</taxon>
    </lineage>
</organism>
<dbReference type="OrthoDB" id="5365245at2"/>